<keyword evidence="1" id="KW-0433">Leucine-rich repeat</keyword>
<dbReference type="SMART" id="SM00365">
    <property type="entry name" value="LRR_SD22"/>
    <property type="match status" value="8"/>
</dbReference>
<keyword evidence="6" id="KW-0472">Membrane</keyword>
<keyword evidence="6" id="KW-0812">Transmembrane</keyword>
<keyword evidence="6" id="KW-1133">Transmembrane helix</keyword>
<dbReference type="OrthoDB" id="7318948at2759"/>
<keyword evidence="3" id="KW-0677">Repeat</keyword>
<dbReference type="SUPFAM" id="SSF52058">
    <property type="entry name" value="L domain-like"/>
    <property type="match status" value="1"/>
</dbReference>
<evidence type="ECO:0000259" key="7">
    <source>
        <dbReference type="SMART" id="SM00082"/>
    </source>
</evidence>
<protein>
    <submittedName>
        <fullName evidence="8">EED</fullName>
    </submittedName>
</protein>
<feature type="domain" description="LRRCT" evidence="7">
    <location>
        <begin position="1104"/>
        <end position="1158"/>
    </location>
</feature>
<dbReference type="Gene3D" id="2.130.10.10">
    <property type="entry name" value="YVTN repeat-like/Quinoprotein amine dehydrogenase"/>
    <property type="match status" value="1"/>
</dbReference>
<proteinExistence type="predicted"/>
<dbReference type="Pfam" id="PF00078">
    <property type="entry name" value="RVT_1"/>
    <property type="match status" value="1"/>
</dbReference>
<gene>
    <name evidence="8" type="ORF">MEDL_19835</name>
</gene>
<evidence type="ECO:0000256" key="3">
    <source>
        <dbReference type="ARBA" id="ARBA00022737"/>
    </source>
</evidence>
<dbReference type="Pfam" id="PF13306">
    <property type="entry name" value="LRR_5"/>
    <property type="match status" value="1"/>
</dbReference>
<dbReference type="EMBL" id="CAJPWZ010001022">
    <property type="protein sequence ID" value="CAG2205391.1"/>
    <property type="molecule type" value="Genomic_DNA"/>
</dbReference>
<feature type="transmembrane region" description="Helical" evidence="6">
    <location>
        <begin position="1160"/>
        <end position="1185"/>
    </location>
</feature>
<dbReference type="SMART" id="SM00320">
    <property type="entry name" value="WD40"/>
    <property type="match status" value="2"/>
</dbReference>
<evidence type="ECO:0000256" key="1">
    <source>
        <dbReference type="ARBA" id="ARBA00022614"/>
    </source>
</evidence>
<evidence type="ECO:0000256" key="4">
    <source>
        <dbReference type="PROSITE-ProRule" id="PRU00221"/>
    </source>
</evidence>
<feature type="repeat" description="WD" evidence="4">
    <location>
        <begin position="63"/>
        <end position="104"/>
    </location>
</feature>
<sequence length="1450" mass="166743">MCMEDHGLPLFGLSINQLTREGDPIVFATVGTNRVTLYELQDNHTLRMWNIKTDVCVIIFGGVDGHRDEVLSADFSIKGSIIVSCGMDHSLKMWKMDKEELQAAIESSYTYNSAKTNKPFPTVFQNFPDFSTRDVHRNYVDCVRWLGNFVLSKSCENSINCWKPGGLHDSLADMKPHDNKVTILHRFDYKECDIWYMRFCLDFWQKLLCSLNVGINIDEENVSILLYADDLVLLAGSESDLQVLLDGLQLWCAENKMTINHNKSNVVHFRPNSTPRTINSFKCGELDINVVGKYTYLGLVLTEHLDYQIMAKHVAASANRALGLVISKYKSFGGLPFDSFTKLYDSIVWSTISYGAAVWGDRTFSCINSIQNKAIRFYMGVGRYTPNVAVNGDSAWKPPCVRQWRTVINQWNRLRYMNTDRLNKRIHNWAEHSFRRYKACKNSNYRLYQQFESCNISDWYNDTNIHKTTVLAKIEDKLLTDFRNKWTEDLHRVSARRMDGVTSKPCKNLPSCECDENEALIKCENIIGLSILSRIKPSVVSLTVENSFLGPTLNASFSSYIMEVEEIDLSHSRIHSLTVHVFKYLRNLRKLILKNNFLRILKFEVFDHLTALKELDLSHNRFGVLPDGPFHSLISLRFLNVSFNNLTNLKFGLRFQVMESMQSIDLSGNKFQTISNDSFEMTANWRDHIPKVMNLSHCGIENIQSGAFRYPKGMETLILKGNEGISYENLTALFNSSDSPKIKNLDLTKTGLTDVSELFISLRSRNIKELTLSHNEITLLSTDLSENLAGTLLKFDMRGNKLTSISGAVSELRDLHYLDLSENLISEVDSNFDANLIKLKYLNLAHNKISAGKLTLQNFVELDTLDLSFNQLTSFIIPQTLIKLQTVNLAGNGISTLESLDGLINLENFYFQQNKLTELKKFLFVDSPIINIADFSGNEIEKIDEGTFEPHSPRFVNLSFNQLKKLKFPGWTNVKSISLRGNNLENLHGESFYALFQLEFLDLAENALLYIDDNLFLYLTNLTTLHLEHNQLLGISNWKSLFRALISLRYIDFSYNNLTRFDSSILSMSKSLQQLKADHNHIHNVDTAGFKGLTQLQSVDFSTNYFVCNCDLINFRNWLQDSGVMIMQKGSNNYTCKGPPEQKGIDVFKFEIDDFECDFMFLYIVVYSCVGGVFVVVVIITSFVCHYHLKWRREQLNTENTASIDFERMERVPFIPDGTLMRKQNTRHKTNGKTQKKESAKVSKTKKKKKNQHNAEMYIMNGNVKLMNGKIPNGIKNGKTNNKAASKGHSKKTTKKKRHNSDPPYLFRHENELVIPKPRRKTYSDLEMNPYVQQFLLQQHKKQMKNMINKRYNRESFRNVDIIRPVHGSRSSPDFKYNGTNTLPKSHTVDYRLNEHYPEMATWHGSRGRQNKNYTTADVHQMEYVDNKHKMSGYNTISGVPSHRSHAQYI</sequence>
<dbReference type="SUPFAM" id="SSF52047">
    <property type="entry name" value="RNI-like"/>
    <property type="match status" value="1"/>
</dbReference>
<dbReference type="InterPro" id="IPR001680">
    <property type="entry name" value="WD40_rpt"/>
</dbReference>
<feature type="compositionally biased region" description="Basic residues" evidence="5">
    <location>
        <begin position="1243"/>
        <end position="1252"/>
    </location>
</feature>
<dbReference type="InterPro" id="IPR000477">
    <property type="entry name" value="RT_dom"/>
</dbReference>
<dbReference type="SUPFAM" id="SSF50978">
    <property type="entry name" value="WD40 repeat-like"/>
    <property type="match status" value="1"/>
</dbReference>
<evidence type="ECO:0000313" key="9">
    <source>
        <dbReference type="Proteomes" id="UP000683360"/>
    </source>
</evidence>
<dbReference type="InterPro" id="IPR001611">
    <property type="entry name" value="Leu-rich_rpt"/>
</dbReference>
<evidence type="ECO:0000256" key="5">
    <source>
        <dbReference type="SAM" id="MobiDB-lite"/>
    </source>
</evidence>
<name>A0A8S3R9T3_MYTED</name>
<dbReference type="SMART" id="SM00082">
    <property type="entry name" value="LRRCT"/>
    <property type="match status" value="1"/>
</dbReference>
<dbReference type="SMART" id="SM00369">
    <property type="entry name" value="LRR_TYP"/>
    <property type="match status" value="13"/>
</dbReference>
<evidence type="ECO:0000256" key="2">
    <source>
        <dbReference type="ARBA" id="ARBA00022729"/>
    </source>
</evidence>
<dbReference type="Pfam" id="PF13855">
    <property type="entry name" value="LRR_8"/>
    <property type="match status" value="2"/>
</dbReference>
<dbReference type="InterPro" id="IPR032675">
    <property type="entry name" value="LRR_dom_sf"/>
</dbReference>
<comment type="caution">
    <text evidence="8">The sequence shown here is derived from an EMBL/GenBank/DDBJ whole genome shotgun (WGS) entry which is preliminary data.</text>
</comment>
<dbReference type="InterPro" id="IPR026906">
    <property type="entry name" value="LRR_5"/>
</dbReference>
<dbReference type="PROSITE" id="PS51450">
    <property type="entry name" value="LRR"/>
    <property type="match status" value="3"/>
</dbReference>
<evidence type="ECO:0000313" key="8">
    <source>
        <dbReference type="EMBL" id="CAG2205391.1"/>
    </source>
</evidence>
<keyword evidence="9" id="KW-1185">Reference proteome</keyword>
<accession>A0A8S3R9T3</accession>
<feature type="compositionally biased region" description="Basic residues" evidence="5">
    <location>
        <begin position="1286"/>
        <end position="1299"/>
    </location>
</feature>
<reference evidence="8" key="1">
    <citation type="submission" date="2021-03" db="EMBL/GenBank/DDBJ databases">
        <authorList>
            <person name="Bekaert M."/>
        </authorList>
    </citation>
    <scope>NUCLEOTIDE SEQUENCE</scope>
</reference>
<keyword evidence="4" id="KW-0853">WD repeat</keyword>
<dbReference type="InterPro" id="IPR000483">
    <property type="entry name" value="Cys-rich_flank_reg_C"/>
</dbReference>
<dbReference type="Proteomes" id="UP000683360">
    <property type="component" value="Unassembled WGS sequence"/>
</dbReference>
<dbReference type="InterPro" id="IPR003591">
    <property type="entry name" value="Leu-rich_rpt_typical-subtyp"/>
</dbReference>
<dbReference type="InterPro" id="IPR036322">
    <property type="entry name" value="WD40_repeat_dom_sf"/>
</dbReference>
<dbReference type="PANTHER" id="PTHR24366:SF170">
    <property type="entry name" value="RE50361P"/>
    <property type="match status" value="1"/>
</dbReference>
<feature type="region of interest" description="Disordered" evidence="5">
    <location>
        <begin position="1221"/>
        <end position="1256"/>
    </location>
</feature>
<dbReference type="PROSITE" id="PS50082">
    <property type="entry name" value="WD_REPEATS_2"/>
    <property type="match status" value="1"/>
</dbReference>
<dbReference type="Gene3D" id="3.80.10.10">
    <property type="entry name" value="Ribonuclease Inhibitor"/>
    <property type="match status" value="4"/>
</dbReference>
<organism evidence="8 9">
    <name type="scientific">Mytilus edulis</name>
    <name type="common">Blue mussel</name>
    <dbReference type="NCBI Taxonomy" id="6550"/>
    <lineage>
        <taxon>Eukaryota</taxon>
        <taxon>Metazoa</taxon>
        <taxon>Spiralia</taxon>
        <taxon>Lophotrochozoa</taxon>
        <taxon>Mollusca</taxon>
        <taxon>Bivalvia</taxon>
        <taxon>Autobranchia</taxon>
        <taxon>Pteriomorphia</taxon>
        <taxon>Mytilida</taxon>
        <taxon>Mytiloidea</taxon>
        <taxon>Mytilidae</taxon>
        <taxon>Mytilinae</taxon>
        <taxon>Mytilus</taxon>
    </lineage>
</organism>
<feature type="region of interest" description="Disordered" evidence="5">
    <location>
        <begin position="1270"/>
        <end position="1304"/>
    </location>
</feature>
<evidence type="ECO:0000256" key="6">
    <source>
        <dbReference type="SAM" id="Phobius"/>
    </source>
</evidence>
<dbReference type="InterPro" id="IPR015943">
    <property type="entry name" value="WD40/YVTN_repeat-like_dom_sf"/>
</dbReference>
<dbReference type="PANTHER" id="PTHR24366">
    <property type="entry name" value="IG(IMMUNOGLOBULIN) AND LRR(LEUCINE RICH REPEAT) DOMAINS"/>
    <property type="match status" value="1"/>
</dbReference>
<dbReference type="PROSITE" id="PS50294">
    <property type="entry name" value="WD_REPEATS_REGION"/>
    <property type="match status" value="1"/>
</dbReference>
<keyword evidence="2" id="KW-0732">Signal</keyword>